<dbReference type="EMBL" id="JABFTP020000001">
    <property type="protein sequence ID" value="KAL3267372.1"/>
    <property type="molecule type" value="Genomic_DNA"/>
</dbReference>
<name>A0ABD2MM60_9CUCU</name>
<protein>
    <submittedName>
        <fullName evidence="1">Uncharacterized protein</fullName>
    </submittedName>
</protein>
<comment type="caution">
    <text evidence="1">The sequence shown here is derived from an EMBL/GenBank/DDBJ whole genome shotgun (WGS) entry which is preliminary data.</text>
</comment>
<keyword evidence="2" id="KW-1185">Reference proteome</keyword>
<sequence length="71" mass="7781">NNPAQTGVVTLYPAPRGGGRRRFSSLSFPKASVPIANRYAISDFPELNRCYFSVFRANALDAALKNCNCLD</sequence>
<reference evidence="1 2" key="1">
    <citation type="journal article" date="2021" name="BMC Biol.">
        <title>Horizontally acquired antibacterial genes associated with adaptive radiation of ladybird beetles.</title>
        <authorList>
            <person name="Li H.S."/>
            <person name="Tang X.F."/>
            <person name="Huang Y.H."/>
            <person name="Xu Z.Y."/>
            <person name="Chen M.L."/>
            <person name="Du X.Y."/>
            <person name="Qiu B.Y."/>
            <person name="Chen P.T."/>
            <person name="Zhang W."/>
            <person name="Slipinski A."/>
            <person name="Escalona H.E."/>
            <person name="Waterhouse R.M."/>
            <person name="Zwick A."/>
            <person name="Pang H."/>
        </authorList>
    </citation>
    <scope>NUCLEOTIDE SEQUENCE [LARGE SCALE GENOMIC DNA]</scope>
    <source>
        <strain evidence="1">SYSU2018</strain>
    </source>
</reference>
<dbReference type="Proteomes" id="UP001516400">
    <property type="component" value="Unassembled WGS sequence"/>
</dbReference>
<gene>
    <name evidence="1" type="ORF">HHI36_011503</name>
</gene>
<proteinExistence type="predicted"/>
<evidence type="ECO:0000313" key="1">
    <source>
        <dbReference type="EMBL" id="KAL3267372.1"/>
    </source>
</evidence>
<evidence type="ECO:0000313" key="2">
    <source>
        <dbReference type="Proteomes" id="UP001516400"/>
    </source>
</evidence>
<feature type="non-terminal residue" evidence="1">
    <location>
        <position position="1"/>
    </location>
</feature>
<dbReference type="AlphaFoldDB" id="A0ABD2MM60"/>
<organism evidence="1 2">
    <name type="scientific">Cryptolaemus montrouzieri</name>
    <dbReference type="NCBI Taxonomy" id="559131"/>
    <lineage>
        <taxon>Eukaryota</taxon>
        <taxon>Metazoa</taxon>
        <taxon>Ecdysozoa</taxon>
        <taxon>Arthropoda</taxon>
        <taxon>Hexapoda</taxon>
        <taxon>Insecta</taxon>
        <taxon>Pterygota</taxon>
        <taxon>Neoptera</taxon>
        <taxon>Endopterygota</taxon>
        <taxon>Coleoptera</taxon>
        <taxon>Polyphaga</taxon>
        <taxon>Cucujiformia</taxon>
        <taxon>Coccinelloidea</taxon>
        <taxon>Coccinellidae</taxon>
        <taxon>Scymninae</taxon>
        <taxon>Scymnini</taxon>
        <taxon>Cryptolaemus</taxon>
    </lineage>
</organism>
<accession>A0ABD2MM60</accession>